<protein>
    <submittedName>
        <fullName evidence="1">Uncharacterized protein</fullName>
    </submittedName>
</protein>
<dbReference type="Proteomes" id="UP000770661">
    <property type="component" value="Unassembled WGS sequence"/>
</dbReference>
<organism evidence="1 2">
    <name type="scientific">Chionoecetes opilio</name>
    <name type="common">Atlantic snow crab</name>
    <name type="synonym">Cancer opilio</name>
    <dbReference type="NCBI Taxonomy" id="41210"/>
    <lineage>
        <taxon>Eukaryota</taxon>
        <taxon>Metazoa</taxon>
        <taxon>Ecdysozoa</taxon>
        <taxon>Arthropoda</taxon>
        <taxon>Crustacea</taxon>
        <taxon>Multicrustacea</taxon>
        <taxon>Malacostraca</taxon>
        <taxon>Eumalacostraca</taxon>
        <taxon>Eucarida</taxon>
        <taxon>Decapoda</taxon>
        <taxon>Pleocyemata</taxon>
        <taxon>Brachyura</taxon>
        <taxon>Eubrachyura</taxon>
        <taxon>Majoidea</taxon>
        <taxon>Majidae</taxon>
        <taxon>Chionoecetes</taxon>
    </lineage>
</organism>
<reference evidence="1" key="1">
    <citation type="submission" date="2020-07" db="EMBL/GenBank/DDBJ databases">
        <title>The High-quality genome of the commercially important snow crab, Chionoecetes opilio.</title>
        <authorList>
            <person name="Jeong J.-H."/>
            <person name="Ryu S."/>
        </authorList>
    </citation>
    <scope>NUCLEOTIDE SEQUENCE</scope>
    <source>
        <strain evidence="1">MADBK_172401_WGS</strain>
        <tissue evidence="1">Digestive gland</tissue>
    </source>
</reference>
<proteinExistence type="predicted"/>
<evidence type="ECO:0000313" key="2">
    <source>
        <dbReference type="Proteomes" id="UP000770661"/>
    </source>
</evidence>
<evidence type="ECO:0000313" key="1">
    <source>
        <dbReference type="EMBL" id="KAG0714902.1"/>
    </source>
</evidence>
<sequence length="171" mass="18603">MAGPLSRPPRDIQIAFCCLFRSRSSAWRPVSTFICLPGSCRGWRMCGADALSRFRGSSVEWQLRPERFAAPLGGGGALPGVDLFPVPPLCPKYRPLWTRGNGDRRREAGRPHGRLEQVAPCLPVSAPLHQCPPEGMQQTAFPTGARDHGGSSLAGATVVLRTEGWCPPRFL</sequence>
<dbReference type="EMBL" id="JACEEZ010020154">
    <property type="protein sequence ID" value="KAG0714902.1"/>
    <property type="molecule type" value="Genomic_DNA"/>
</dbReference>
<name>A0A8J5CP24_CHIOP</name>
<gene>
    <name evidence="1" type="ORF">GWK47_013202</name>
</gene>
<dbReference type="AlphaFoldDB" id="A0A8J5CP24"/>
<accession>A0A8J5CP24</accession>
<keyword evidence="2" id="KW-1185">Reference proteome</keyword>
<comment type="caution">
    <text evidence="1">The sequence shown here is derived from an EMBL/GenBank/DDBJ whole genome shotgun (WGS) entry which is preliminary data.</text>
</comment>